<reference evidence="3" key="1">
    <citation type="journal article" date="2019" name="Int. J. Syst. Evol. Microbiol.">
        <title>The Global Catalogue of Microorganisms (GCM) 10K type strain sequencing project: providing services to taxonomists for standard genome sequencing and annotation.</title>
        <authorList>
            <consortium name="The Broad Institute Genomics Platform"/>
            <consortium name="The Broad Institute Genome Sequencing Center for Infectious Disease"/>
            <person name="Wu L."/>
            <person name="Ma J."/>
        </authorList>
    </citation>
    <scope>NUCLEOTIDE SEQUENCE [LARGE SCALE GENOMIC DNA]</scope>
    <source>
        <strain evidence="3">JCM 3369</strain>
    </source>
</reference>
<dbReference type="InterPro" id="IPR035172">
    <property type="entry name" value="DUF5302"/>
</dbReference>
<dbReference type="RefSeq" id="WP_122823784.1">
    <property type="nucleotide sequence ID" value="NZ_CP033325.1"/>
</dbReference>
<feature type="compositionally biased region" description="Basic and acidic residues" evidence="1">
    <location>
        <begin position="24"/>
        <end position="38"/>
    </location>
</feature>
<dbReference type="Proteomes" id="UP001595955">
    <property type="component" value="Unassembled WGS sequence"/>
</dbReference>
<evidence type="ECO:0000256" key="1">
    <source>
        <dbReference type="SAM" id="MobiDB-lite"/>
    </source>
</evidence>
<sequence length="71" mass="7628">MPDTTPDPTPDAPADQTEQVDAVEDAKTKMRAALDRKRANGHLTAEGRANTGRVHGSEVAGSKRVFRRKSG</sequence>
<proteinExistence type="predicted"/>
<dbReference type="EMBL" id="JBHSGF010000005">
    <property type="protein sequence ID" value="MFC4555325.1"/>
    <property type="molecule type" value="Genomic_DNA"/>
</dbReference>
<dbReference type="Pfam" id="PF17227">
    <property type="entry name" value="DUF5302"/>
    <property type="match status" value="1"/>
</dbReference>
<gene>
    <name evidence="2" type="ORF">ACFO3F_08700</name>
</gene>
<organism evidence="2 3">
    <name type="scientific">Georgenia faecalis</name>
    <dbReference type="NCBI Taxonomy" id="2483799"/>
    <lineage>
        <taxon>Bacteria</taxon>
        <taxon>Bacillati</taxon>
        <taxon>Actinomycetota</taxon>
        <taxon>Actinomycetes</taxon>
        <taxon>Micrococcales</taxon>
        <taxon>Bogoriellaceae</taxon>
        <taxon>Georgenia</taxon>
    </lineage>
</organism>
<feature type="compositionally biased region" description="Pro residues" evidence="1">
    <location>
        <begin position="1"/>
        <end position="11"/>
    </location>
</feature>
<feature type="region of interest" description="Disordered" evidence="1">
    <location>
        <begin position="1"/>
        <end position="71"/>
    </location>
</feature>
<keyword evidence="3" id="KW-1185">Reference proteome</keyword>
<evidence type="ECO:0000313" key="3">
    <source>
        <dbReference type="Proteomes" id="UP001595955"/>
    </source>
</evidence>
<comment type="caution">
    <text evidence="2">The sequence shown here is derived from an EMBL/GenBank/DDBJ whole genome shotgun (WGS) entry which is preliminary data.</text>
</comment>
<accession>A0ABV9D990</accession>
<evidence type="ECO:0000313" key="2">
    <source>
        <dbReference type="EMBL" id="MFC4555325.1"/>
    </source>
</evidence>
<protein>
    <submittedName>
        <fullName evidence="2">DUF5302 domain-containing protein</fullName>
    </submittedName>
</protein>
<name>A0ABV9D990_9MICO</name>